<dbReference type="PANTHER" id="PTHR32481:SF7">
    <property type="entry name" value="AMINOPEPTIDASE YHFE-RELATED"/>
    <property type="match status" value="1"/>
</dbReference>
<comment type="caution">
    <text evidence="7">The sequence shown here is derived from an EMBL/GenBank/DDBJ whole genome shotgun (WGS) entry which is preliminary data.</text>
</comment>
<dbReference type="Proteomes" id="UP000604730">
    <property type="component" value="Unassembled WGS sequence"/>
</dbReference>
<dbReference type="PIRSF" id="PIRSF001123">
    <property type="entry name" value="PepA_GA"/>
    <property type="match status" value="1"/>
</dbReference>
<evidence type="ECO:0000313" key="7">
    <source>
        <dbReference type="EMBL" id="MBK5898206.1"/>
    </source>
</evidence>
<dbReference type="RefSeq" id="WP_208429638.1">
    <property type="nucleotide sequence ID" value="NZ_JAEPRJ010000001.1"/>
</dbReference>
<dbReference type="InterPro" id="IPR008007">
    <property type="entry name" value="Peptidase_M42"/>
</dbReference>
<dbReference type="InterPro" id="IPR023367">
    <property type="entry name" value="Peptidase_M42_dom2"/>
</dbReference>
<evidence type="ECO:0000256" key="5">
    <source>
        <dbReference type="ARBA" id="ARBA00022801"/>
    </source>
</evidence>
<dbReference type="SUPFAM" id="SSF53187">
    <property type="entry name" value="Zn-dependent exopeptidases"/>
    <property type="match status" value="1"/>
</dbReference>
<comment type="similarity">
    <text evidence="1 6">Belongs to the peptidase M42 family.</text>
</comment>
<evidence type="ECO:0000256" key="6">
    <source>
        <dbReference type="PIRNR" id="PIRNR001123"/>
    </source>
</evidence>
<dbReference type="InterPro" id="IPR051464">
    <property type="entry name" value="Peptidase_M42_aminopept"/>
</dbReference>
<dbReference type="CDD" id="cd05657">
    <property type="entry name" value="M42_glucanase_like"/>
    <property type="match status" value="1"/>
</dbReference>
<proteinExistence type="inferred from homology"/>
<organism evidence="7 8">
    <name type="scientific">Catonella massiliensis</name>
    <dbReference type="NCBI Taxonomy" id="2799636"/>
    <lineage>
        <taxon>Bacteria</taxon>
        <taxon>Bacillati</taxon>
        <taxon>Bacillota</taxon>
        <taxon>Clostridia</taxon>
        <taxon>Lachnospirales</taxon>
        <taxon>Lachnospiraceae</taxon>
        <taxon>Catonella</taxon>
    </lineage>
</organism>
<evidence type="ECO:0000256" key="4">
    <source>
        <dbReference type="ARBA" id="ARBA00022723"/>
    </source>
</evidence>
<evidence type="ECO:0000256" key="3">
    <source>
        <dbReference type="ARBA" id="ARBA00022670"/>
    </source>
</evidence>
<keyword evidence="8" id="KW-1185">Reference proteome</keyword>
<dbReference type="Pfam" id="PF05343">
    <property type="entry name" value="Peptidase_M42"/>
    <property type="match status" value="1"/>
</dbReference>
<keyword evidence="3" id="KW-0645">Protease</keyword>
<gene>
    <name evidence="7" type="ORF">JJN12_10525</name>
</gene>
<dbReference type="EMBL" id="JAEPRJ010000001">
    <property type="protein sequence ID" value="MBK5898206.1"/>
    <property type="molecule type" value="Genomic_DNA"/>
</dbReference>
<keyword evidence="5" id="KW-0378">Hydrolase</keyword>
<keyword evidence="4" id="KW-0479">Metal-binding</keyword>
<keyword evidence="2" id="KW-0031">Aminopeptidase</keyword>
<protein>
    <submittedName>
        <fullName evidence="7">M42 family metallopeptidase</fullName>
    </submittedName>
</protein>
<name>A0ABS1J222_9FIRM</name>
<dbReference type="Gene3D" id="2.40.30.40">
    <property type="entry name" value="Peptidase M42, domain 2"/>
    <property type="match status" value="1"/>
</dbReference>
<evidence type="ECO:0000313" key="8">
    <source>
        <dbReference type="Proteomes" id="UP000604730"/>
    </source>
</evidence>
<dbReference type="Gene3D" id="3.40.630.10">
    <property type="entry name" value="Zn peptidases"/>
    <property type="match status" value="1"/>
</dbReference>
<dbReference type="PANTHER" id="PTHR32481">
    <property type="entry name" value="AMINOPEPTIDASE"/>
    <property type="match status" value="1"/>
</dbReference>
<accession>A0ABS1J222</accession>
<dbReference type="SUPFAM" id="SSF101821">
    <property type="entry name" value="Aminopeptidase/glucanase lid domain"/>
    <property type="match status" value="1"/>
</dbReference>
<evidence type="ECO:0000256" key="2">
    <source>
        <dbReference type="ARBA" id="ARBA00022438"/>
    </source>
</evidence>
<reference evidence="7 8" key="1">
    <citation type="submission" date="2021-01" db="EMBL/GenBank/DDBJ databases">
        <title>Isolation and description of Catonella massiliensis sp. nov., a novel Catonella species, isolated from a stable periodontitis subject.</title>
        <authorList>
            <person name="Antezack A."/>
            <person name="Boxberger M."/>
            <person name="La Scola B."/>
            <person name="Monnet-Corti V."/>
        </authorList>
    </citation>
    <scope>NUCLEOTIDE SEQUENCE [LARGE SCALE GENOMIC DNA]</scope>
    <source>
        <strain evidence="7 8">Marseille-Q4567</strain>
    </source>
</reference>
<evidence type="ECO:0000256" key="1">
    <source>
        <dbReference type="ARBA" id="ARBA00006272"/>
    </source>
</evidence>
<sequence>MKKMNEDEFLREFQDLLAIDSTTGQFREVHDYMVKKIKGLGYECIETRKGGVLACLGGEGEPLVITAHLDDIGLMVRHIKKDGSLMVCPVGGLHAESALHENIRLHTRDGKVITGTVQRDRASVHVTPDKYFEIAPNYEENVVVILDEDVKSDKDTEALGVQVGDMIALEPRYMYSNGYIKARFIDDKAQAAILIEIMKALKNEGLKLNRKVYMYFAAYEEIGHGTSWLPEDVVDVLGVDIACVGPEQTTDERKVSIFCKDSRFPYHYELNNELIEAAKKEGADYVLDIFTPHYGSDGDTSIVAGHDIRHACVGPGTRATHGYERSHIDGMNNTFALILTYITE</sequence>